<dbReference type="PANTHER" id="PTHR37181:SF1">
    <property type="entry name" value="F6A14.6 PROTEIN"/>
    <property type="match status" value="1"/>
</dbReference>
<dbReference type="Proteomes" id="UP000827721">
    <property type="component" value="Unassembled WGS sequence"/>
</dbReference>
<organism evidence="1 2">
    <name type="scientific">Xanthoceras sorbifolium</name>
    <dbReference type="NCBI Taxonomy" id="99658"/>
    <lineage>
        <taxon>Eukaryota</taxon>
        <taxon>Viridiplantae</taxon>
        <taxon>Streptophyta</taxon>
        <taxon>Embryophyta</taxon>
        <taxon>Tracheophyta</taxon>
        <taxon>Spermatophyta</taxon>
        <taxon>Magnoliopsida</taxon>
        <taxon>eudicotyledons</taxon>
        <taxon>Gunneridae</taxon>
        <taxon>Pentapetalae</taxon>
        <taxon>rosids</taxon>
        <taxon>malvids</taxon>
        <taxon>Sapindales</taxon>
        <taxon>Sapindaceae</taxon>
        <taxon>Xanthoceroideae</taxon>
        <taxon>Xanthoceras</taxon>
    </lineage>
</organism>
<evidence type="ECO:0000313" key="1">
    <source>
        <dbReference type="EMBL" id="KAH7550343.1"/>
    </source>
</evidence>
<name>A0ABQ8H8U2_9ROSI</name>
<reference evidence="1 2" key="1">
    <citation type="submission" date="2021-02" db="EMBL/GenBank/DDBJ databases">
        <title>Plant Genome Project.</title>
        <authorList>
            <person name="Zhang R.-G."/>
        </authorList>
    </citation>
    <scope>NUCLEOTIDE SEQUENCE [LARGE SCALE GENOMIC DNA]</scope>
    <source>
        <tissue evidence="1">Leaves</tissue>
    </source>
</reference>
<proteinExistence type="predicted"/>
<sequence length="239" mass="26493">MVSLSSLFVFSQLRHQTFTLNIAHLRFPIRAADLAGVIDSEKDCAVDDNSAVVVAIGDVRFAITAREVGFALSLFSILQILDHLSCLHFQVFPCPHKDAYASMVSVRKEWESQALLAIEKASDDKHSRKKLHVAKEASVLHMMGFLLPNSVCIICPCPEASYMLGLKACDWIPRVEVVTKYLGLLLDENFSSLVLHPEFHEELRCIKGVVGNLAIESRFCCSMATAVKNLGVDDECVQN</sequence>
<accession>A0ABQ8H8U2</accession>
<keyword evidence="2" id="KW-1185">Reference proteome</keyword>
<gene>
    <name evidence="1" type="ORF">JRO89_XS13G0174600</name>
</gene>
<dbReference type="EMBL" id="JAFEMO010000013">
    <property type="protein sequence ID" value="KAH7550343.1"/>
    <property type="molecule type" value="Genomic_DNA"/>
</dbReference>
<dbReference type="PANTHER" id="PTHR37181">
    <property type="entry name" value="F6A14.6 PROTEIN"/>
    <property type="match status" value="1"/>
</dbReference>
<evidence type="ECO:0000313" key="2">
    <source>
        <dbReference type="Proteomes" id="UP000827721"/>
    </source>
</evidence>
<comment type="caution">
    <text evidence="1">The sequence shown here is derived from an EMBL/GenBank/DDBJ whole genome shotgun (WGS) entry which is preliminary data.</text>
</comment>
<protein>
    <submittedName>
        <fullName evidence="1">Uncharacterized protein</fullName>
    </submittedName>
</protein>